<evidence type="ECO:0000313" key="3">
    <source>
        <dbReference type="Proteomes" id="UP001189429"/>
    </source>
</evidence>
<keyword evidence="1" id="KW-0175">Coiled coil</keyword>
<evidence type="ECO:0000256" key="1">
    <source>
        <dbReference type="SAM" id="Coils"/>
    </source>
</evidence>
<accession>A0ABN9T1Y6</accession>
<keyword evidence="3" id="KW-1185">Reference proteome</keyword>
<dbReference type="EMBL" id="CAUYUJ010014257">
    <property type="protein sequence ID" value="CAK0838912.1"/>
    <property type="molecule type" value="Genomic_DNA"/>
</dbReference>
<sequence>MSSDESTKAALHANCMEKAETFEAEVKSRNEELKALAEAKKVLKETTSGAGEQSYLRAGAFLQLGSGIASGVDLAHFEAGPPDRWASLVPGSCFPLPGCRFPASSARVEAYPSLDAPHRACLTSLGGPLWLGYWPLLILAKVFFTLARRLATSLLCQLH</sequence>
<gene>
    <name evidence="2" type="ORF">PCOR1329_LOCUS34747</name>
</gene>
<dbReference type="Proteomes" id="UP001189429">
    <property type="component" value="Unassembled WGS sequence"/>
</dbReference>
<protein>
    <submittedName>
        <fullName evidence="2">Uncharacterized protein</fullName>
    </submittedName>
</protein>
<feature type="coiled-coil region" evidence="1">
    <location>
        <begin position="19"/>
        <end position="46"/>
    </location>
</feature>
<evidence type="ECO:0000313" key="2">
    <source>
        <dbReference type="EMBL" id="CAK0838912.1"/>
    </source>
</evidence>
<organism evidence="2 3">
    <name type="scientific">Prorocentrum cordatum</name>
    <dbReference type="NCBI Taxonomy" id="2364126"/>
    <lineage>
        <taxon>Eukaryota</taxon>
        <taxon>Sar</taxon>
        <taxon>Alveolata</taxon>
        <taxon>Dinophyceae</taxon>
        <taxon>Prorocentrales</taxon>
        <taxon>Prorocentraceae</taxon>
        <taxon>Prorocentrum</taxon>
    </lineage>
</organism>
<reference evidence="2" key="1">
    <citation type="submission" date="2023-10" db="EMBL/GenBank/DDBJ databases">
        <authorList>
            <person name="Chen Y."/>
            <person name="Shah S."/>
            <person name="Dougan E. K."/>
            <person name="Thang M."/>
            <person name="Chan C."/>
        </authorList>
    </citation>
    <scope>NUCLEOTIDE SEQUENCE [LARGE SCALE GENOMIC DNA]</scope>
</reference>
<proteinExistence type="predicted"/>
<name>A0ABN9T1Y6_9DINO</name>
<comment type="caution">
    <text evidence="2">The sequence shown here is derived from an EMBL/GenBank/DDBJ whole genome shotgun (WGS) entry which is preliminary data.</text>
</comment>